<dbReference type="Gene3D" id="3.90.550.10">
    <property type="entry name" value="Spore Coat Polysaccharide Biosynthesis Protein SpsA, Chain A"/>
    <property type="match status" value="1"/>
</dbReference>
<dbReference type="RefSeq" id="WP_316983656.1">
    <property type="nucleotide sequence ID" value="NZ_CP136521.1"/>
</dbReference>
<dbReference type="AlphaFoldDB" id="A0AA97EM84"/>
<dbReference type="InterPro" id="IPR001173">
    <property type="entry name" value="Glyco_trans_2-like"/>
</dbReference>
<dbReference type="KEGG" id="hws:RNZ46_01660"/>
<feature type="domain" description="Glycosyltransferase 2-like" evidence="1">
    <location>
        <begin position="7"/>
        <end position="151"/>
    </location>
</feature>
<dbReference type="PANTHER" id="PTHR43685:SF2">
    <property type="entry name" value="GLYCOSYLTRANSFERASE 2-LIKE DOMAIN-CONTAINING PROTEIN"/>
    <property type="match status" value="1"/>
</dbReference>
<dbReference type="GO" id="GO:0016757">
    <property type="term" value="F:glycosyltransferase activity"/>
    <property type="evidence" value="ECO:0007669"/>
    <property type="project" value="UniProtKB-KW"/>
</dbReference>
<dbReference type="Pfam" id="PF00535">
    <property type="entry name" value="Glycos_transf_2"/>
    <property type="match status" value="1"/>
</dbReference>
<organism evidence="2 3">
    <name type="scientific">Hwangdonia lutea</name>
    <dbReference type="NCBI Taxonomy" id="3075823"/>
    <lineage>
        <taxon>Bacteria</taxon>
        <taxon>Pseudomonadati</taxon>
        <taxon>Bacteroidota</taxon>
        <taxon>Flavobacteriia</taxon>
        <taxon>Flavobacteriales</taxon>
        <taxon>Flavobacteriaceae</taxon>
        <taxon>Hwangdonia</taxon>
    </lineage>
</organism>
<keyword evidence="3" id="KW-1185">Reference proteome</keyword>
<protein>
    <submittedName>
        <fullName evidence="2">Glycosyltransferase family A protein</fullName>
        <ecNumber evidence="2">2.4.-.-</ecNumber>
    </submittedName>
</protein>
<accession>A0AA97EM84</accession>
<proteinExistence type="predicted"/>
<dbReference type="SUPFAM" id="SSF53448">
    <property type="entry name" value="Nucleotide-diphospho-sugar transferases"/>
    <property type="match status" value="1"/>
</dbReference>
<sequence length="278" mass="32541">MSNYLISVIVPCYNQAKYLDEALQSVLNQSFTDWECIIVNDGSTDTTEVVSNEWIKKDSRFKYIFQDNRGLSSARNLGVKKAESEFILPLDADDKIGENYLELAYQAFQENKEIKVVYCEAKKFGDSVELWKLPEFSLDNLSRTNVIFCSALFRKIDWETVGGFDVNMIHGWEDWEFWISLLKNGGLVKKIESVQFYYRVKEVSMLKAMDAQKTKETEEYLSVKHTDFFVKQLGSFNALLRETERVKKNYDEKLKSEKFVINMFLKKFFGFTIFKSNK</sequence>
<evidence type="ECO:0000259" key="1">
    <source>
        <dbReference type="Pfam" id="PF00535"/>
    </source>
</evidence>
<dbReference type="CDD" id="cd00761">
    <property type="entry name" value="Glyco_tranf_GTA_type"/>
    <property type="match status" value="1"/>
</dbReference>
<name>A0AA97EM84_9FLAO</name>
<dbReference type="Proteomes" id="UP001302486">
    <property type="component" value="Chromosome"/>
</dbReference>
<dbReference type="EC" id="2.4.-.-" evidence="2"/>
<dbReference type="InterPro" id="IPR029044">
    <property type="entry name" value="Nucleotide-diphossugar_trans"/>
</dbReference>
<evidence type="ECO:0000313" key="2">
    <source>
        <dbReference type="EMBL" id="WOD43979.1"/>
    </source>
</evidence>
<dbReference type="EMBL" id="CP136521">
    <property type="protein sequence ID" value="WOD43979.1"/>
    <property type="molecule type" value="Genomic_DNA"/>
</dbReference>
<dbReference type="InterPro" id="IPR050834">
    <property type="entry name" value="Glycosyltransf_2"/>
</dbReference>
<dbReference type="GO" id="GO:0044010">
    <property type="term" value="P:single-species biofilm formation"/>
    <property type="evidence" value="ECO:0007669"/>
    <property type="project" value="TreeGrafter"/>
</dbReference>
<reference evidence="3" key="1">
    <citation type="submission" date="2024-06" db="EMBL/GenBank/DDBJ databases">
        <title>Hwangdonia haimaensis gen. nov., sp. nov., a member of the family Flavobacteriaceae isolated from the haima cold seep.</title>
        <authorList>
            <person name="Li J."/>
        </authorList>
    </citation>
    <scope>NUCLEOTIDE SEQUENCE [LARGE SCALE GENOMIC DNA]</scope>
    <source>
        <strain evidence="3">SCSIO 19198</strain>
    </source>
</reference>
<dbReference type="PANTHER" id="PTHR43685">
    <property type="entry name" value="GLYCOSYLTRANSFERASE"/>
    <property type="match status" value="1"/>
</dbReference>
<evidence type="ECO:0000313" key="3">
    <source>
        <dbReference type="Proteomes" id="UP001302486"/>
    </source>
</evidence>
<gene>
    <name evidence="2" type="ORF">RNZ46_01660</name>
</gene>
<keyword evidence="2" id="KW-0328">Glycosyltransferase</keyword>
<keyword evidence="2" id="KW-0808">Transferase</keyword>